<dbReference type="PROSITE" id="PS00678">
    <property type="entry name" value="WD_REPEATS_1"/>
    <property type="match status" value="7"/>
</dbReference>
<evidence type="ECO:0000259" key="9">
    <source>
        <dbReference type="PROSITE" id="PS50011"/>
    </source>
</evidence>
<keyword evidence="10" id="KW-0418">Kinase</keyword>
<dbReference type="InterPro" id="IPR000719">
    <property type="entry name" value="Prot_kinase_dom"/>
</dbReference>
<protein>
    <submittedName>
        <fullName evidence="10">Serine/threonine-protein kinase PknB</fullName>
        <ecNumber evidence="10">2.7.11.1</ecNumber>
    </submittedName>
</protein>
<keyword evidence="1 5" id="KW-0853">WD repeat</keyword>
<organism evidence="10 11">
    <name type="scientific">Paludisphaera borealis</name>
    <dbReference type="NCBI Taxonomy" id="1387353"/>
    <lineage>
        <taxon>Bacteria</taxon>
        <taxon>Pseudomonadati</taxon>
        <taxon>Planctomycetota</taxon>
        <taxon>Planctomycetia</taxon>
        <taxon>Isosphaerales</taxon>
        <taxon>Isosphaeraceae</taxon>
        <taxon>Paludisphaera</taxon>
    </lineage>
</organism>
<evidence type="ECO:0000256" key="8">
    <source>
        <dbReference type="SAM" id="MobiDB-lite"/>
    </source>
</evidence>
<evidence type="ECO:0000256" key="4">
    <source>
        <dbReference type="ARBA" id="ARBA00022840"/>
    </source>
</evidence>
<dbReference type="SUPFAM" id="SSF50978">
    <property type="entry name" value="WD40 repeat-like"/>
    <property type="match status" value="2"/>
</dbReference>
<dbReference type="PANTHER" id="PTHR19879:SF9">
    <property type="entry name" value="TRANSCRIPTION INITIATION FACTOR TFIID SUBUNIT 5"/>
    <property type="match status" value="1"/>
</dbReference>
<keyword evidence="7" id="KW-0175">Coiled coil</keyword>
<keyword evidence="11" id="KW-1185">Reference proteome</keyword>
<dbReference type="SMART" id="SM00220">
    <property type="entry name" value="S_TKc"/>
    <property type="match status" value="1"/>
</dbReference>
<gene>
    <name evidence="10" type="primary">pknB_19</name>
    <name evidence="10" type="ORF">BSF38_04035</name>
</gene>
<dbReference type="PROSITE" id="PS00108">
    <property type="entry name" value="PROTEIN_KINASE_ST"/>
    <property type="match status" value="1"/>
</dbReference>
<feature type="repeat" description="WD" evidence="5">
    <location>
        <begin position="832"/>
        <end position="864"/>
    </location>
</feature>
<feature type="repeat" description="WD" evidence="5">
    <location>
        <begin position="576"/>
        <end position="617"/>
    </location>
</feature>
<feature type="repeat" description="WD" evidence="5">
    <location>
        <begin position="702"/>
        <end position="738"/>
    </location>
</feature>
<dbReference type="Gene3D" id="2.130.10.10">
    <property type="entry name" value="YVTN repeat-like/Quinoprotein amine dehydrogenase"/>
    <property type="match status" value="4"/>
</dbReference>
<dbReference type="PROSITE" id="PS00107">
    <property type="entry name" value="PROTEIN_KINASE_ATP"/>
    <property type="match status" value="1"/>
</dbReference>
<dbReference type="InterPro" id="IPR011009">
    <property type="entry name" value="Kinase-like_dom_sf"/>
</dbReference>
<feature type="region of interest" description="Disordered" evidence="8">
    <location>
        <begin position="208"/>
        <end position="228"/>
    </location>
</feature>
<dbReference type="SMART" id="SM00320">
    <property type="entry name" value="WD40"/>
    <property type="match status" value="14"/>
</dbReference>
<dbReference type="SUPFAM" id="SSF56112">
    <property type="entry name" value="Protein kinase-like (PK-like)"/>
    <property type="match status" value="1"/>
</dbReference>
<feature type="repeat" description="WD" evidence="5">
    <location>
        <begin position="1036"/>
        <end position="1077"/>
    </location>
</feature>
<feature type="repeat" description="WD" evidence="5">
    <location>
        <begin position="625"/>
        <end position="659"/>
    </location>
</feature>
<dbReference type="InterPro" id="IPR008271">
    <property type="entry name" value="Ser/Thr_kinase_AS"/>
</dbReference>
<proteinExistence type="predicted"/>
<dbReference type="PROSITE" id="PS50011">
    <property type="entry name" value="PROTEIN_KINASE_DOM"/>
    <property type="match status" value="1"/>
</dbReference>
<dbReference type="Gene3D" id="3.30.200.20">
    <property type="entry name" value="Phosphorylase Kinase, domain 1"/>
    <property type="match status" value="1"/>
</dbReference>
<dbReference type="Pfam" id="PF00069">
    <property type="entry name" value="Pkinase"/>
    <property type="match status" value="2"/>
</dbReference>
<feature type="binding site" evidence="6">
    <location>
        <position position="112"/>
    </location>
    <ligand>
        <name>ATP</name>
        <dbReference type="ChEBI" id="CHEBI:30616"/>
    </ligand>
</feature>
<sequence>MSEPSADLDPFEILIDEFLDKHRGGERPSLTQFVGEHPDHAERLRSLIPAMLAMEELGLESEAGPPSGRSAALARMPQRLGDYVLIRPVGSGGMGVVYEAVQESLGRHVALKTITFQHPSDTTGLERFRREALAAARLQHAHIVPVYGLGEHDGLHFFTMQFIDGLGLDLVLREVRRQRRKPIAADPPTDQELSSGLARDLYHGRFHPQSTPVADSASEARSETPIAPIVRTSPSPRIEARYFDSVAWLGVQVAEALEYAHRQGVLHRDIKPSNLLMDANGHVWVTDFGLAKIQDGDELTRTGDVVGTLRYMAPERFSGWSDPRSDVFALGATLYELLTFRPAFDEPDRVRLIDRLLNGSPTPPRHLDRRFPRDLETIVMKALANTPGERYATAGQLAEDLRRFVAGRPILARRSGRIERSWRWCRRNPAGAGAAVVVAAALATAATTSMIYAYEQGRAAREVQGLADALSNERESLREALAEQVRAAREIQELADAQTKVRESLHVSLAATQRLLARQDFDRGQAAFEKEEIAAGLLWTLESWRSARDAADLDWQHLALANVSAWSERFPRLKSLLSHEGPVDAAAFSPDGKTILTGGDDRTARFWDADTARPIGEPLQFPGAVQSVAISPNGETALISGSDGAARFWDVAARRPVGPPLTHKSGILCVAFSPDGKMVATSGADKTARLWNAWTGEPIGAPLASQRPVTAVAFDPGGAMIATVSRDATAQLWNTSDGGPIGGPLEHTTELLSVAFRPDGKILVTGGWGGRVRVWDTTTGQPINSEPNLHRGYVRGIAFSPDGKTYATASEDKTARLWDAATHRSIGPPLIHQGPVVAVAFRADSRALLTASSDHTVRVWDAESCRHRRPAMEKPLAGETVAFLRDGRTFLAAGAGPARIWDAASAGQVGGGMPSLGRVRSVAVSPDGKTLVVGGSPAQLWDAATRKPIGQPLWHPQGADVVAFSPDGKTVATGGADRTTRLWDAATGQPIGEPAVHPGSVDALTFQADGRALIVGLDAGAAQAWDVTTRKSLGPILQHPGAVSTVAVSPDGRSIVTGCEDGMARIWNAATGELLAPPLPHLAWVFAVAFSPDGKSVATGSRDRTARIWDAATGQPIGPAFRHAHDVWCVSFAPDGSSLLTGDIAGTARIFPIARELPDDLEQAAARVEVLTGVRLDAARRSIQSLDNATWRTARDQLRESGAPGFEIRH</sequence>
<dbReference type="AlphaFoldDB" id="A0A1U7CUB5"/>
<dbReference type="CDD" id="cd00200">
    <property type="entry name" value="WD40"/>
    <property type="match status" value="2"/>
</dbReference>
<keyword evidence="2" id="KW-0677">Repeat</keyword>
<evidence type="ECO:0000256" key="6">
    <source>
        <dbReference type="PROSITE-ProRule" id="PRU10141"/>
    </source>
</evidence>
<dbReference type="PRINTS" id="PR00320">
    <property type="entry name" value="GPROTEINBRPT"/>
</dbReference>
<feature type="domain" description="Protein kinase" evidence="9">
    <location>
        <begin position="83"/>
        <end position="405"/>
    </location>
</feature>
<dbReference type="InterPro" id="IPR019775">
    <property type="entry name" value="WD40_repeat_CS"/>
</dbReference>
<dbReference type="EC" id="2.7.11.1" evidence="10"/>
<evidence type="ECO:0000256" key="7">
    <source>
        <dbReference type="SAM" id="Coils"/>
    </source>
</evidence>
<dbReference type="PROSITE" id="PS50294">
    <property type="entry name" value="WD_REPEATS_REGION"/>
    <property type="match status" value="8"/>
</dbReference>
<dbReference type="GO" id="GO:0004674">
    <property type="term" value="F:protein serine/threonine kinase activity"/>
    <property type="evidence" value="ECO:0007669"/>
    <property type="project" value="UniProtKB-EC"/>
</dbReference>
<dbReference type="CDD" id="cd14014">
    <property type="entry name" value="STKc_PknB_like"/>
    <property type="match status" value="1"/>
</dbReference>
<evidence type="ECO:0000256" key="3">
    <source>
        <dbReference type="ARBA" id="ARBA00022741"/>
    </source>
</evidence>
<dbReference type="EMBL" id="CP019082">
    <property type="protein sequence ID" value="APW62489.1"/>
    <property type="molecule type" value="Genomic_DNA"/>
</dbReference>
<feature type="repeat" description="WD" evidence="5">
    <location>
        <begin position="787"/>
        <end position="828"/>
    </location>
</feature>
<evidence type="ECO:0000256" key="1">
    <source>
        <dbReference type="ARBA" id="ARBA00022574"/>
    </source>
</evidence>
<dbReference type="InterPro" id="IPR036322">
    <property type="entry name" value="WD40_repeat_dom_sf"/>
</dbReference>
<dbReference type="PANTHER" id="PTHR19879">
    <property type="entry name" value="TRANSCRIPTION INITIATION FACTOR TFIID"/>
    <property type="match status" value="1"/>
</dbReference>
<dbReference type="InterPro" id="IPR015943">
    <property type="entry name" value="WD40/YVTN_repeat-like_dom_sf"/>
</dbReference>
<dbReference type="GO" id="GO:0005524">
    <property type="term" value="F:ATP binding"/>
    <property type="evidence" value="ECO:0007669"/>
    <property type="project" value="UniProtKB-UniRule"/>
</dbReference>
<reference evidence="11" key="1">
    <citation type="submission" date="2016-12" db="EMBL/GenBank/DDBJ databases">
        <title>Comparative genomics of four Isosphaeraceae planctomycetes: a common pool of plasmids and glycoside hydrolase genes.</title>
        <authorList>
            <person name="Ivanova A."/>
        </authorList>
    </citation>
    <scope>NUCLEOTIDE SEQUENCE [LARGE SCALE GENOMIC DNA]</scope>
    <source>
        <strain evidence="11">PX4</strain>
    </source>
</reference>
<dbReference type="Gene3D" id="1.10.510.10">
    <property type="entry name" value="Transferase(Phosphotransferase) domain 1"/>
    <property type="match status" value="1"/>
</dbReference>
<evidence type="ECO:0000313" key="10">
    <source>
        <dbReference type="EMBL" id="APW62489.1"/>
    </source>
</evidence>
<dbReference type="RefSeq" id="WP_237170537.1">
    <property type="nucleotide sequence ID" value="NZ_CP019082.1"/>
</dbReference>
<dbReference type="Proteomes" id="UP000186309">
    <property type="component" value="Chromosome"/>
</dbReference>
<dbReference type="InterPro" id="IPR001680">
    <property type="entry name" value="WD40_rpt"/>
</dbReference>
<feature type="repeat" description="WD" evidence="5">
    <location>
        <begin position="660"/>
        <end position="701"/>
    </location>
</feature>
<feature type="repeat" description="WD" evidence="5">
    <location>
        <begin position="955"/>
        <end position="993"/>
    </location>
</feature>
<dbReference type="InterPro" id="IPR017441">
    <property type="entry name" value="Protein_kinase_ATP_BS"/>
</dbReference>
<keyword evidence="3 6" id="KW-0547">Nucleotide-binding</keyword>
<feature type="coiled-coil region" evidence="7">
    <location>
        <begin position="460"/>
        <end position="497"/>
    </location>
</feature>
<feature type="repeat" description="WD" evidence="5">
    <location>
        <begin position="744"/>
        <end position="785"/>
    </location>
</feature>
<keyword evidence="4 6" id="KW-0067">ATP-binding</keyword>
<keyword evidence="10" id="KW-0808">Transferase</keyword>
<dbReference type="InterPro" id="IPR020472">
    <property type="entry name" value="WD40_PAC1"/>
</dbReference>
<dbReference type="STRING" id="1387353.BSF38_04035"/>
<dbReference type="Pfam" id="PF00400">
    <property type="entry name" value="WD40"/>
    <property type="match status" value="11"/>
</dbReference>
<dbReference type="PROSITE" id="PS50082">
    <property type="entry name" value="WD_REPEATS_2"/>
    <property type="match status" value="10"/>
</dbReference>
<name>A0A1U7CUB5_9BACT</name>
<accession>A0A1U7CUB5</accession>
<feature type="repeat" description="WD" evidence="5">
    <location>
        <begin position="1078"/>
        <end position="1119"/>
    </location>
</feature>
<dbReference type="KEGG" id="pbor:BSF38_04035"/>
<evidence type="ECO:0000313" key="11">
    <source>
        <dbReference type="Proteomes" id="UP000186309"/>
    </source>
</evidence>
<evidence type="ECO:0000256" key="5">
    <source>
        <dbReference type="PROSITE-ProRule" id="PRU00221"/>
    </source>
</evidence>
<evidence type="ECO:0000256" key="2">
    <source>
        <dbReference type="ARBA" id="ARBA00022737"/>
    </source>
</evidence>